<keyword evidence="4" id="KW-0560">Oxidoreductase</keyword>
<dbReference type="EMBL" id="CP033970">
    <property type="protein sequence ID" value="AZG15670.1"/>
    <property type="molecule type" value="Genomic_DNA"/>
</dbReference>
<dbReference type="GO" id="GO:0071949">
    <property type="term" value="F:FAD binding"/>
    <property type="evidence" value="ECO:0007669"/>
    <property type="project" value="InterPro"/>
</dbReference>
<dbReference type="GO" id="GO:0018659">
    <property type="term" value="F:4-hydroxybenzoate 3-monooxygenase activity"/>
    <property type="evidence" value="ECO:0007669"/>
    <property type="project" value="UniProtKB-EC"/>
</dbReference>
<dbReference type="PANTHER" id="PTHR43004">
    <property type="entry name" value="TRK SYSTEM POTASSIUM UPTAKE PROTEIN"/>
    <property type="match status" value="1"/>
</dbReference>
<dbReference type="InterPro" id="IPR036188">
    <property type="entry name" value="FAD/NAD-bd_sf"/>
</dbReference>
<dbReference type="OrthoDB" id="8672648at2"/>
<dbReference type="SUPFAM" id="SSF51905">
    <property type="entry name" value="FAD/NAD(P)-binding domain"/>
    <property type="match status" value="1"/>
</dbReference>
<dbReference type="PRINTS" id="PR00420">
    <property type="entry name" value="RNGMNOXGNASE"/>
</dbReference>
<evidence type="ECO:0000259" key="3">
    <source>
        <dbReference type="Pfam" id="PF01494"/>
    </source>
</evidence>
<keyword evidence="4" id="KW-0503">Monooxygenase</keyword>
<dbReference type="Gene3D" id="3.30.9.10">
    <property type="entry name" value="D-Amino Acid Oxidase, subunit A, domain 2"/>
    <property type="match status" value="1"/>
</dbReference>
<evidence type="ECO:0000256" key="1">
    <source>
        <dbReference type="ARBA" id="ARBA00022630"/>
    </source>
</evidence>
<evidence type="ECO:0000313" key="4">
    <source>
        <dbReference type="EMBL" id="AZG15670.1"/>
    </source>
</evidence>
<feature type="domain" description="FAD-binding" evidence="3">
    <location>
        <begin position="9"/>
        <end position="348"/>
    </location>
</feature>
<dbReference type="NCBIfam" id="TIGR02360">
    <property type="entry name" value="pbenz_hydroxyl"/>
    <property type="match status" value="1"/>
</dbReference>
<dbReference type="InterPro" id="IPR012733">
    <property type="entry name" value="HB_mOase"/>
</dbReference>
<gene>
    <name evidence="4" type="primary">pobA</name>
    <name evidence="4" type="ORF">EHF44_19560</name>
</gene>
<dbReference type="RefSeq" id="WP_124685403.1">
    <property type="nucleotide sequence ID" value="NZ_CP033970.1"/>
</dbReference>
<dbReference type="Proteomes" id="UP000270411">
    <property type="component" value="Chromosome 2"/>
</dbReference>
<dbReference type="InterPro" id="IPR002938">
    <property type="entry name" value="FAD-bd"/>
</dbReference>
<keyword evidence="1" id="KW-0285">Flavoprotein</keyword>
<dbReference type="PANTHER" id="PTHR43004:SF3">
    <property type="entry name" value="P-HYDROXYBENZOATE HYDROXYLASE"/>
    <property type="match status" value="1"/>
</dbReference>
<sequence length="395" mass="43343">MAANGSTSTRVAIVGAGPAGLLLGQLLTVAGIDNIVIERRSPEHVLARIRAGILECGTVDALARAGVDARLRREGLVHHGIELSFGGARHRIDFHALIGRDVTVYGQTEVTRDLMAARQASGMPTVYDAEEVSLHDFDAQRPRVRYRKAGAMHEVACDFIAGCDGFHGVSRASVPATATQVFERVYPFGWLGVLSDTPPVADELIYASHPRGFALCSMRSKTRSRYYVQVPSTEQPEAWSDARFWDELRRRLDAPAAEALVTGPSIEKSIAPLRSFVCEPMRFGRLFLAGDAAHIVPPTGAKGLNLAASDVVYLADGLAAHYRDGDPRGLDQYSETCLRRVWKAERFSWWMTSLLHWFPDADAFAHRIQQAELDYLVGSEAACRSLAENYVGLPR</sequence>
<dbReference type="KEGG" id="cpau:EHF44_19560"/>
<dbReference type="GO" id="GO:0043639">
    <property type="term" value="P:benzoate catabolic process"/>
    <property type="evidence" value="ECO:0007669"/>
    <property type="project" value="InterPro"/>
</dbReference>
<accession>A0A3G8H6E7</accession>
<name>A0A3G8H6E7_9BURK</name>
<keyword evidence="2" id="KW-0274">FAD</keyword>
<reference evidence="5" key="1">
    <citation type="submission" date="2018-11" db="EMBL/GenBank/DDBJ databases">
        <title>FDA dAtabase for Regulatory Grade micrObial Sequences (FDA-ARGOS): Supporting development and validation of Infectious Disease Dx tests.</title>
        <authorList>
            <person name="Goldberg B."/>
            <person name="Campos J."/>
            <person name="Tallon L."/>
            <person name="Sadzewicz L."/>
            <person name="Zhao X."/>
            <person name="Vavikolanu K."/>
            <person name="Mehta A."/>
            <person name="Aluvathingal J."/>
            <person name="Nadendla S."/>
            <person name="Geyer C."/>
            <person name="Nandy P."/>
            <person name="Yan Y."/>
            <person name="Sichtig H."/>
        </authorList>
    </citation>
    <scope>NUCLEOTIDE SEQUENCE [LARGE SCALE GENOMIC DNA]</scope>
    <source>
        <strain evidence="5">FDAARGOS_614</strain>
    </source>
</reference>
<protein>
    <submittedName>
        <fullName evidence="4">4-hydroxybenzoate 3-monooxygenase</fullName>
        <ecNumber evidence="4">1.14.13.2</ecNumber>
    </submittedName>
</protein>
<evidence type="ECO:0000313" key="5">
    <source>
        <dbReference type="Proteomes" id="UP000270411"/>
    </source>
</evidence>
<dbReference type="Pfam" id="PF01494">
    <property type="entry name" value="FAD_binding_3"/>
    <property type="match status" value="1"/>
</dbReference>
<dbReference type="SUPFAM" id="SSF54373">
    <property type="entry name" value="FAD-linked reductases, C-terminal domain"/>
    <property type="match status" value="1"/>
</dbReference>
<dbReference type="InterPro" id="IPR050641">
    <property type="entry name" value="RIFMO-like"/>
</dbReference>
<dbReference type="Gene3D" id="3.50.50.60">
    <property type="entry name" value="FAD/NAD(P)-binding domain"/>
    <property type="match status" value="1"/>
</dbReference>
<proteinExistence type="predicted"/>
<evidence type="ECO:0000256" key="2">
    <source>
        <dbReference type="ARBA" id="ARBA00022827"/>
    </source>
</evidence>
<dbReference type="AlphaFoldDB" id="A0A3G8H6E7"/>
<organism evidence="4 5">
    <name type="scientific">Cupriavidus pauculus</name>
    <dbReference type="NCBI Taxonomy" id="82633"/>
    <lineage>
        <taxon>Bacteria</taxon>
        <taxon>Pseudomonadati</taxon>
        <taxon>Pseudomonadota</taxon>
        <taxon>Betaproteobacteria</taxon>
        <taxon>Burkholderiales</taxon>
        <taxon>Burkholderiaceae</taxon>
        <taxon>Cupriavidus</taxon>
    </lineage>
</organism>
<dbReference type="EC" id="1.14.13.2" evidence="4"/>
<dbReference type="NCBIfam" id="NF006091">
    <property type="entry name" value="PRK08243.1"/>
    <property type="match status" value="1"/>
</dbReference>